<dbReference type="PANTHER" id="PTHR32347">
    <property type="entry name" value="EFFLUX SYSTEM COMPONENT YKNX-RELATED"/>
    <property type="match status" value="1"/>
</dbReference>
<evidence type="ECO:0000256" key="2">
    <source>
        <dbReference type="ARBA" id="ARBA00023054"/>
    </source>
</evidence>
<dbReference type="PANTHER" id="PTHR32347:SF14">
    <property type="entry name" value="EFFLUX SYSTEM COMPONENT YKNX-RELATED"/>
    <property type="match status" value="1"/>
</dbReference>
<reference evidence="8" key="1">
    <citation type="journal article" date="2019" name="Int. J. Syst. Evol. Microbiol.">
        <title>The Global Catalogue of Microorganisms (GCM) 10K type strain sequencing project: providing services to taxonomists for standard genome sequencing and annotation.</title>
        <authorList>
            <consortium name="The Broad Institute Genomics Platform"/>
            <consortium name="The Broad Institute Genome Sequencing Center for Infectious Disease"/>
            <person name="Wu L."/>
            <person name="Ma J."/>
        </authorList>
    </citation>
    <scope>NUCLEOTIDE SEQUENCE [LARGE SCALE GENOMIC DNA]</scope>
    <source>
        <strain evidence="8">CCUG 55328</strain>
    </source>
</reference>
<dbReference type="InterPro" id="IPR058792">
    <property type="entry name" value="Beta-barrel_RND_2"/>
</dbReference>
<dbReference type="InterPro" id="IPR050465">
    <property type="entry name" value="UPF0194_transport"/>
</dbReference>
<keyword evidence="8" id="KW-1185">Reference proteome</keyword>
<accession>A0ABW3TGV5</accession>
<dbReference type="Pfam" id="PF25954">
    <property type="entry name" value="Beta-barrel_RND_2"/>
    <property type="match status" value="1"/>
</dbReference>
<evidence type="ECO:0000313" key="8">
    <source>
        <dbReference type="Proteomes" id="UP001597151"/>
    </source>
</evidence>
<organism evidence="7 8">
    <name type="scientific">Seohaeicola saemankumensis</name>
    <dbReference type="NCBI Taxonomy" id="481181"/>
    <lineage>
        <taxon>Bacteria</taxon>
        <taxon>Pseudomonadati</taxon>
        <taxon>Pseudomonadota</taxon>
        <taxon>Alphaproteobacteria</taxon>
        <taxon>Rhodobacterales</taxon>
        <taxon>Roseobacteraceae</taxon>
        <taxon>Seohaeicola</taxon>
    </lineage>
</organism>
<dbReference type="InterPro" id="IPR058625">
    <property type="entry name" value="MdtA-like_BSH"/>
</dbReference>
<feature type="domain" description="CusB-like beta-barrel" evidence="6">
    <location>
        <begin position="300"/>
        <end position="374"/>
    </location>
</feature>
<evidence type="ECO:0000259" key="5">
    <source>
        <dbReference type="Pfam" id="PF25917"/>
    </source>
</evidence>
<evidence type="ECO:0000256" key="1">
    <source>
        <dbReference type="ARBA" id="ARBA00004196"/>
    </source>
</evidence>
<dbReference type="Gene3D" id="1.10.287.470">
    <property type="entry name" value="Helix hairpin bin"/>
    <property type="match status" value="1"/>
</dbReference>
<feature type="coiled-coil region" evidence="3">
    <location>
        <begin position="128"/>
        <end position="167"/>
    </location>
</feature>
<name>A0ABW3TGV5_9RHOB</name>
<gene>
    <name evidence="7" type="ORF">ACFQ3C_11185</name>
</gene>
<comment type="subcellular location">
    <subcellularLocation>
        <location evidence="1">Cell envelope</location>
    </subcellularLocation>
</comment>
<protein>
    <submittedName>
        <fullName evidence="7">Efflux RND transporter periplasmic adaptor subunit</fullName>
    </submittedName>
</protein>
<dbReference type="SUPFAM" id="SSF111369">
    <property type="entry name" value="HlyD-like secretion proteins"/>
    <property type="match status" value="2"/>
</dbReference>
<feature type="compositionally biased region" description="Polar residues" evidence="4">
    <location>
        <begin position="186"/>
        <end position="200"/>
    </location>
</feature>
<dbReference type="Gene3D" id="2.40.50.100">
    <property type="match status" value="2"/>
</dbReference>
<dbReference type="Pfam" id="PF25917">
    <property type="entry name" value="BSH_RND"/>
    <property type="match status" value="1"/>
</dbReference>
<evidence type="ECO:0000259" key="6">
    <source>
        <dbReference type="Pfam" id="PF25954"/>
    </source>
</evidence>
<dbReference type="Proteomes" id="UP001597151">
    <property type="component" value="Unassembled WGS sequence"/>
</dbReference>
<evidence type="ECO:0000313" key="7">
    <source>
        <dbReference type="EMBL" id="MFD1195236.1"/>
    </source>
</evidence>
<dbReference type="EMBL" id="JBHTKR010000004">
    <property type="protein sequence ID" value="MFD1195236.1"/>
    <property type="molecule type" value="Genomic_DNA"/>
</dbReference>
<dbReference type="Gene3D" id="2.40.30.170">
    <property type="match status" value="1"/>
</dbReference>
<feature type="domain" description="Multidrug resistance protein MdtA-like barrel-sandwich hybrid" evidence="5">
    <location>
        <begin position="79"/>
        <end position="286"/>
    </location>
</feature>
<evidence type="ECO:0000256" key="4">
    <source>
        <dbReference type="SAM" id="MobiDB-lite"/>
    </source>
</evidence>
<dbReference type="RefSeq" id="WP_380791715.1">
    <property type="nucleotide sequence ID" value="NZ_JBHTKR010000004.1"/>
</dbReference>
<evidence type="ECO:0000256" key="3">
    <source>
        <dbReference type="SAM" id="Coils"/>
    </source>
</evidence>
<keyword evidence="2 3" id="KW-0175">Coiled coil</keyword>
<proteinExistence type="predicted"/>
<feature type="region of interest" description="Disordered" evidence="4">
    <location>
        <begin position="183"/>
        <end position="202"/>
    </location>
</feature>
<comment type="caution">
    <text evidence="7">The sequence shown here is derived from an EMBL/GenBank/DDBJ whole genome shotgun (WGS) entry which is preliminary data.</text>
</comment>
<sequence>MGKLVTLLLGFVILVVSGYVVVGPPAGLGEGTRDWAKSWLVSEQSEAGQSGIQFISERVERGSIRQVVTATGTLQALVTVQVGTQLSGQIAELFADFNDEVSKNQPLAQLDTKSYEARLAEAVAATAMAQANVDIQRARLERAQVDEQNAKSQRHVLQARVDNARARADAAHKALQRVRTLLDRGSGSTQQQEEATSAWEQASASLREAEAIAAAHEHLVAGAMIDIQRAEAELDNALTSVPQRQAVQKSVEIDLARTTIRSPVDGVIVGRNINEGQTVAASLEAPTLFTIAGNLQNMEIHARIDEADIGKIVVGQRASFSVDAHPAQHFEATVTGLRKAPQVIQNVVTYTVVLATENQRALLLPGMTATVRITVQEIEDVLKLPMAGLRFTPPAELARQLSKTALEAGDYTDGGPTLVWVLGDRGALLPAAVELGENDGAYAAVLGGALSEGDEVIVGEVPVSKPRELFGIRFGF</sequence>